<dbReference type="RefSeq" id="WP_161819441.1">
    <property type="nucleotide sequence ID" value="NZ_JAACJS010000015.1"/>
</dbReference>
<dbReference type="EC" id="2.3.1.274" evidence="8 10"/>
<dbReference type="InterPro" id="IPR012281">
    <property type="entry name" value="Phospholipid_synth_PlsX-like"/>
</dbReference>
<dbReference type="HAMAP" id="MF_00019">
    <property type="entry name" value="PlsX"/>
    <property type="match status" value="1"/>
</dbReference>
<keyword evidence="12" id="KW-1185">Reference proteome</keyword>
<dbReference type="SUPFAM" id="SSF53659">
    <property type="entry name" value="Isocitrate/Isopropylmalate dehydrogenase-like"/>
    <property type="match status" value="1"/>
</dbReference>
<keyword evidence="11" id="KW-0012">Acyltransferase</keyword>
<keyword evidence="5 10" id="KW-0443">Lipid metabolism</keyword>
<evidence type="ECO:0000256" key="3">
    <source>
        <dbReference type="ARBA" id="ARBA00022516"/>
    </source>
</evidence>
<evidence type="ECO:0000256" key="10">
    <source>
        <dbReference type="HAMAP-Rule" id="MF_00019"/>
    </source>
</evidence>
<keyword evidence="7 10" id="KW-1208">Phospholipid metabolism</keyword>
<dbReference type="NCBIfam" id="TIGR00182">
    <property type="entry name" value="plsX"/>
    <property type="match status" value="1"/>
</dbReference>
<proteinExistence type="inferred from homology"/>
<comment type="subcellular location">
    <subcellularLocation>
        <location evidence="10">Cytoplasm</location>
    </subcellularLocation>
    <text evidence="10">Associated with the membrane possibly through PlsY.</text>
</comment>
<evidence type="ECO:0000256" key="2">
    <source>
        <dbReference type="ARBA" id="ARBA00022490"/>
    </source>
</evidence>
<evidence type="ECO:0000256" key="8">
    <source>
        <dbReference type="ARBA" id="ARBA00024069"/>
    </source>
</evidence>
<evidence type="ECO:0000256" key="1">
    <source>
        <dbReference type="ARBA" id="ARBA00001232"/>
    </source>
</evidence>
<dbReference type="Pfam" id="PF02504">
    <property type="entry name" value="FA_synthesis"/>
    <property type="match status" value="2"/>
</dbReference>
<dbReference type="GO" id="GO:0016746">
    <property type="term" value="F:acyltransferase activity"/>
    <property type="evidence" value="ECO:0007669"/>
    <property type="project" value="UniProtKB-KW"/>
</dbReference>
<comment type="pathway">
    <text evidence="10">Lipid metabolism; phospholipid metabolism.</text>
</comment>
<dbReference type="Proteomes" id="UP000753802">
    <property type="component" value="Unassembled WGS sequence"/>
</dbReference>
<comment type="similarity">
    <text evidence="10">Belongs to the PlsX family.</text>
</comment>
<evidence type="ECO:0000256" key="7">
    <source>
        <dbReference type="ARBA" id="ARBA00023264"/>
    </source>
</evidence>
<comment type="subunit">
    <text evidence="9 10">Homodimer. Probably interacts with PlsY.</text>
</comment>
<evidence type="ECO:0000256" key="9">
    <source>
        <dbReference type="ARBA" id="ARBA00046608"/>
    </source>
</evidence>
<organism evidence="11 12">
    <name type="scientific">Sediminibacterium roseum</name>
    <dbReference type="NCBI Taxonomy" id="1978412"/>
    <lineage>
        <taxon>Bacteria</taxon>
        <taxon>Pseudomonadati</taxon>
        <taxon>Bacteroidota</taxon>
        <taxon>Chitinophagia</taxon>
        <taxon>Chitinophagales</taxon>
        <taxon>Chitinophagaceae</taxon>
        <taxon>Sediminibacterium</taxon>
    </lineage>
</organism>
<evidence type="ECO:0000256" key="6">
    <source>
        <dbReference type="ARBA" id="ARBA00023209"/>
    </source>
</evidence>
<name>A0ABW9ZVH3_9BACT</name>
<comment type="caution">
    <text evidence="11">The sequence shown here is derived from an EMBL/GenBank/DDBJ whole genome shotgun (WGS) entry which is preliminary data.</text>
</comment>
<protein>
    <recommendedName>
        <fullName evidence="8 10">Phosphate acyltransferase</fullName>
        <ecNumber evidence="8 10">2.3.1.274</ecNumber>
    </recommendedName>
    <alternativeName>
        <fullName evidence="10">Acyl-ACP phosphotransacylase</fullName>
    </alternativeName>
    <alternativeName>
        <fullName evidence="10">Acyl-[acyl-carrier-protein]--phosphate acyltransferase</fullName>
    </alternativeName>
    <alternativeName>
        <fullName evidence="10">Phosphate-acyl-ACP acyltransferase</fullName>
    </alternativeName>
</protein>
<sequence>MNIGLDMMGGDFAPLEAVKGLQLYLSGSNRTASLYCIGDETLVKPLLEEHQVASPNLHLVHAPEVIGYHEHPTKALKEKQRSSIAIGFHMLATGKIDAFISAGNTGAMLVGAMFSIKTIPGVLRPTISTVIPKLDGGTGIIMDAGLNSDCKPEQLDQFAVLGSLYAGNIFNIDNPKVGLINVGEEEGKGNLLAQATYPLLKENKKINFVGNIEGRDLFNNKADVMICDGFTGNIILKMAESVYDLVQARGYANDEYFTRFHYENYGGTPVLGVNRPVIIGHGISHAKAFKNMISVAEKMIESDVCGKITALFSNNLPE</sequence>
<keyword evidence="3 10" id="KW-0444">Lipid biosynthesis</keyword>
<reference evidence="11 12" key="1">
    <citation type="submission" date="2020-01" db="EMBL/GenBank/DDBJ databases">
        <title>Genome analysis.</title>
        <authorList>
            <person name="Wu S."/>
            <person name="Wang G."/>
        </authorList>
    </citation>
    <scope>NUCLEOTIDE SEQUENCE [LARGE SCALE GENOMIC DNA]</scope>
    <source>
        <strain evidence="11 12">SYL130</strain>
    </source>
</reference>
<dbReference type="InterPro" id="IPR003664">
    <property type="entry name" value="FA_synthesis"/>
</dbReference>
<dbReference type="Gene3D" id="3.40.718.10">
    <property type="entry name" value="Isopropylmalate Dehydrogenase"/>
    <property type="match status" value="1"/>
</dbReference>
<keyword evidence="6 10" id="KW-0594">Phospholipid biosynthesis</keyword>
<evidence type="ECO:0000256" key="4">
    <source>
        <dbReference type="ARBA" id="ARBA00022679"/>
    </source>
</evidence>
<evidence type="ECO:0000256" key="5">
    <source>
        <dbReference type="ARBA" id="ARBA00023098"/>
    </source>
</evidence>
<comment type="catalytic activity">
    <reaction evidence="1 10">
        <text>a fatty acyl-[ACP] + phosphate = an acyl phosphate + holo-[ACP]</text>
        <dbReference type="Rhea" id="RHEA:42292"/>
        <dbReference type="Rhea" id="RHEA-COMP:9685"/>
        <dbReference type="Rhea" id="RHEA-COMP:14125"/>
        <dbReference type="ChEBI" id="CHEBI:43474"/>
        <dbReference type="ChEBI" id="CHEBI:59918"/>
        <dbReference type="ChEBI" id="CHEBI:64479"/>
        <dbReference type="ChEBI" id="CHEBI:138651"/>
        <dbReference type="EC" id="2.3.1.274"/>
    </reaction>
</comment>
<dbReference type="PANTHER" id="PTHR30100">
    <property type="entry name" value="FATTY ACID/PHOSPHOLIPID SYNTHESIS PROTEIN PLSX"/>
    <property type="match status" value="1"/>
</dbReference>
<evidence type="ECO:0000313" key="12">
    <source>
        <dbReference type="Proteomes" id="UP000753802"/>
    </source>
</evidence>
<dbReference type="PIRSF" id="PIRSF002465">
    <property type="entry name" value="Phsphlp_syn_PlsX"/>
    <property type="match status" value="1"/>
</dbReference>
<dbReference type="EMBL" id="JAACJS010000015">
    <property type="protein sequence ID" value="NCI51149.1"/>
    <property type="molecule type" value="Genomic_DNA"/>
</dbReference>
<comment type="function">
    <text evidence="10">Catalyzes the reversible formation of acyl-phosphate (acyl-PO(4)) from acyl-[acyl-carrier-protein] (acyl-ACP). This enzyme utilizes acyl-ACP as fatty acyl donor, but not acyl-CoA.</text>
</comment>
<keyword evidence="4 10" id="KW-0808">Transferase</keyword>
<gene>
    <name evidence="10 11" type="primary">plsX</name>
    <name evidence="11" type="ORF">GWC95_14550</name>
</gene>
<evidence type="ECO:0000313" key="11">
    <source>
        <dbReference type="EMBL" id="NCI51149.1"/>
    </source>
</evidence>
<keyword evidence="2 10" id="KW-0963">Cytoplasm</keyword>
<accession>A0ABW9ZVH3</accession>
<dbReference type="PANTHER" id="PTHR30100:SF1">
    <property type="entry name" value="PHOSPHATE ACYLTRANSFERASE"/>
    <property type="match status" value="1"/>
</dbReference>